<dbReference type="AlphaFoldDB" id="A0A4V1LNR9"/>
<dbReference type="InterPro" id="IPR029062">
    <property type="entry name" value="Class_I_gatase-like"/>
</dbReference>
<dbReference type="Gene3D" id="3.40.50.880">
    <property type="match status" value="1"/>
</dbReference>
<sequence>MKKIAITQRLIDHTGDDEVREALDINYCKFMYECGFLPIALPYEVNFKSYFKELNIEGVLLTGGNDLNVCNPNELSNKRDEFEKQLISYCIEHSIPVFGICRGLQIIAHYFNSSFMDVENQIGTQHQLSVNPKSQYYGDLIKLDNVNSYHNYGIKELVSSLLCSASTKDGIIKAIEHRQYKIFAQMWHPEREKPFNQIQLNVIKNFFG</sequence>
<dbReference type="PANTHER" id="PTHR43235">
    <property type="entry name" value="GLUTAMINE AMIDOTRANSFERASE PB2B2.05-RELATED"/>
    <property type="match status" value="1"/>
</dbReference>
<comment type="caution">
    <text evidence="1">The sequence shown here is derived from an EMBL/GenBank/DDBJ whole genome shotgun (WGS) entry which is preliminary data.</text>
</comment>
<dbReference type="EMBL" id="PDKN01000007">
    <property type="protein sequence ID" value="RXJ55377.1"/>
    <property type="molecule type" value="Genomic_DNA"/>
</dbReference>
<dbReference type="PANTHER" id="PTHR43235:SF1">
    <property type="entry name" value="GLUTAMINE AMIDOTRANSFERASE PB2B2.05-RELATED"/>
    <property type="match status" value="1"/>
</dbReference>
<evidence type="ECO:0000313" key="2">
    <source>
        <dbReference type="Proteomes" id="UP000290657"/>
    </source>
</evidence>
<dbReference type="InterPro" id="IPR011697">
    <property type="entry name" value="Peptidase_C26"/>
</dbReference>
<proteinExistence type="predicted"/>
<evidence type="ECO:0000313" key="1">
    <source>
        <dbReference type="EMBL" id="RXJ55377.1"/>
    </source>
</evidence>
<gene>
    <name evidence="1" type="ORF">CRV04_09735</name>
</gene>
<dbReference type="GO" id="GO:0016811">
    <property type="term" value="F:hydrolase activity, acting on carbon-nitrogen (but not peptide) bonds, in linear amides"/>
    <property type="evidence" value="ECO:0007669"/>
    <property type="project" value="InterPro"/>
</dbReference>
<dbReference type="GO" id="GO:0005829">
    <property type="term" value="C:cytosol"/>
    <property type="evidence" value="ECO:0007669"/>
    <property type="project" value="TreeGrafter"/>
</dbReference>
<dbReference type="OrthoDB" id="9813383at2"/>
<protein>
    <submittedName>
        <fullName evidence="1">Gamma-glutamyl-gamma-aminobutyrate hydrolase</fullName>
    </submittedName>
</protein>
<dbReference type="Proteomes" id="UP000290657">
    <property type="component" value="Unassembled WGS sequence"/>
</dbReference>
<keyword evidence="1" id="KW-0378">Hydrolase</keyword>
<dbReference type="SUPFAM" id="SSF52317">
    <property type="entry name" value="Class I glutamine amidotransferase-like"/>
    <property type="match status" value="1"/>
</dbReference>
<dbReference type="RefSeq" id="WP_128996661.1">
    <property type="nucleotide sequence ID" value="NZ_PDKN01000007.1"/>
</dbReference>
<name>A0A4V1LNR9_9BACT</name>
<dbReference type="Pfam" id="PF07722">
    <property type="entry name" value="Peptidase_C26"/>
    <property type="match status" value="1"/>
</dbReference>
<dbReference type="PROSITE" id="PS51273">
    <property type="entry name" value="GATASE_TYPE_1"/>
    <property type="match status" value="1"/>
</dbReference>
<organism evidence="1 2">
    <name type="scientific">Candidatus Marinarcus aquaticus</name>
    <dbReference type="NCBI Taxonomy" id="2044504"/>
    <lineage>
        <taxon>Bacteria</taxon>
        <taxon>Pseudomonadati</taxon>
        <taxon>Campylobacterota</taxon>
        <taxon>Epsilonproteobacteria</taxon>
        <taxon>Campylobacterales</taxon>
        <taxon>Arcobacteraceae</taxon>
        <taxon>Candidatus Marinarcus</taxon>
    </lineage>
</organism>
<reference evidence="1 2" key="1">
    <citation type="submission" date="2017-10" db="EMBL/GenBank/DDBJ databases">
        <title>Genomics of the genus Arcobacter.</title>
        <authorList>
            <person name="Perez-Cataluna A."/>
            <person name="Figueras M.J."/>
        </authorList>
    </citation>
    <scope>NUCLEOTIDE SEQUENCE [LARGE SCALE GENOMIC DNA]</scope>
    <source>
        <strain evidence="1 2">CECT 8987</strain>
    </source>
</reference>
<accession>A0A4V1LNR9</accession>
<dbReference type="InterPro" id="IPR044668">
    <property type="entry name" value="PuuD-like"/>
</dbReference>
<keyword evidence="2" id="KW-1185">Reference proteome</keyword>